<dbReference type="AlphaFoldDB" id="R0KW45"/>
<dbReference type="Proteomes" id="UP000016935">
    <property type="component" value="Unassembled WGS sequence"/>
</dbReference>
<evidence type="ECO:0000256" key="1">
    <source>
        <dbReference type="ARBA" id="ARBA00035112"/>
    </source>
</evidence>
<keyword evidence="3" id="KW-1185">Reference proteome</keyword>
<dbReference type="HOGENOM" id="CLU_042941_6_4_1"/>
<dbReference type="InterPro" id="IPR021765">
    <property type="entry name" value="UstYa-like"/>
</dbReference>
<dbReference type="PANTHER" id="PTHR33365">
    <property type="entry name" value="YALI0B05434P"/>
    <property type="match status" value="1"/>
</dbReference>
<dbReference type="STRING" id="671987.R0KW45"/>
<comment type="similarity">
    <text evidence="1">Belongs to the ustYa family.</text>
</comment>
<dbReference type="GeneID" id="19402114"/>
<reference evidence="2 3" key="1">
    <citation type="journal article" date="2012" name="PLoS Pathog.">
        <title>Diverse lifestyles and strategies of plant pathogenesis encoded in the genomes of eighteen Dothideomycetes fungi.</title>
        <authorList>
            <person name="Ohm R.A."/>
            <person name="Feau N."/>
            <person name="Henrissat B."/>
            <person name="Schoch C.L."/>
            <person name="Horwitz B.A."/>
            <person name="Barry K.W."/>
            <person name="Condon B.J."/>
            <person name="Copeland A.C."/>
            <person name="Dhillon B."/>
            <person name="Glaser F."/>
            <person name="Hesse C.N."/>
            <person name="Kosti I."/>
            <person name="LaButti K."/>
            <person name="Lindquist E.A."/>
            <person name="Lucas S."/>
            <person name="Salamov A.A."/>
            <person name="Bradshaw R.E."/>
            <person name="Ciuffetti L."/>
            <person name="Hamelin R.C."/>
            <person name="Kema G.H.J."/>
            <person name="Lawrence C."/>
            <person name="Scott J.A."/>
            <person name="Spatafora J.W."/>
            <person name="Turgeon B.G."/>
            <person name="de Wit P.J.G.M."/>
            <person name="Zhong S."/>
            <person name="Goodwin S.B."/>
            <person name="Grigoriev I.V."/>
        </authorList>
    </citation>
    <scope>NUCLEOTIDE SEQUENCE [LARGE SCALE GENOMIC DNA]</scope>
    <source>
        <strain evidence="3">28A</strain>
    </source>
</reference>
<evidence type="ECO:0000313" key="3">
    <source>
        <dbReference type="Proteomes" id="UP000016935"/>
    </source>
</evidence>
<reference evidence="2 3" key="2">
    <citation type="journal article" date="2013" name="PLoS Genet.">
        <title>Comparative genome structure, secondary metabolite, and effector coding capacity across Cochliobolus pathogens.</title>
        <authorList>
            <person name="Condon B.J."/>
            <person name="Leng Y."/>
            <person name="Wu D."/>
            <person name="Bushley K.E."/>
            <person name="Ohm R.A."/>
            <person name="Otillar R."/>
            <person name="Martin J."/>
            <person name="Schackwitz W."/>
            <person name="Grimwood J."/>
            <person name="MohdZainudin N."/>
            <person name="Xue C."/>
            <person name="Wang R."/>
            <person name="Manning V.A."/>
            <person name="Dhillon B."/>
            <person name="Tu Z.J."/>
            <person name="Steffenson B.J."/>
            <person name="Salamov A."/>
            <person name="Sun H."/>
            <person name="Lowry S."/>
            <person name="LaButti K."/>
            <person name="Han J."/>
            <person name="Copeland A."/>
            <person name="Lindquist E."/>
            <person name="Barry K."/>
            <person name="Schmutz J."/>
            <person name="Baker S.E."/>
            <person name="Ciuffetti L.M."/>
            <person name="Grigoriev I.V."/>
            <person name="Zhong S."/>
            <person name="Turgeon B.G."/>
        </authorList>
    </citation>
    <scope>NUCLEOTIDE SEQUENCE [LARGE SCALE GENOMIC DNA]</scope>
    <source>
        <strain evidence="3">28A</strain>
    </source>
</reference>
<accession>R0KW45</accession>
<proteinExistence type="inferred from homology"/>
<name>R0KW45_EXST2</name>
<gene>
    <name evidence="2" type="ORF">SETTUDRAFT_18637</name>
</gene>
<evidence type="ECO:0000313" key="2">
    <source>
        <dbReference type="EMBL" id="EOA91977.1"/>
    </source>
</evidence>
<sequence length="202" mass="22708">MQDVGISYKEVQFNGSLLMSNVYRLDAGPEVDAAWKSLGVDYHAARVPVEEAQRSGIAADQVKIKEEYGGGYPAHVEGLHHLHCLNLLRKSLAWNFDYYRKQGLGPFSNDANILKHHVTHCLDTLRQQLMCVVDVAVLGQVWYQPPGKALQAFVDFNTVHTCRNFDAIREWAEKHQLPNQGDTPSDFLALPKAGDRIYHAVP</sequence>
<dbReference type="Pfam" id="PF11807">
    <property type="entry name" value="UstYa"/>
    <property type="match status" value="1"/>
</dbReference>
<evidence type="ECO:0008006" key="4">
    <source>
        <dbReference type="Google" id="ProtNLM"/>
    </source>
</evidence>
<dbReference type="OrthoDB" id="3687641at2759"/>
<dbReference type="PANTHER" id="PTHR33365:SF13">
    <property type="entry name" value="TAT PATHWAY SIGNAL SEQUENCE"/>
    <property type="match status" value="1"/>
</dbReference>
<dbReference type="EMBL" id="KB908481">
    <property type="protein sequence ID" value="EOA91977.1"/>
    <property type="molecule type" value="Genomic_DNA"/>
</dbReference>
<organism evidence="2 3">
    <name type="scientific">Exserohilum turcicum (strain 28A)</name>
    <name type="common">Northern leaf blight fungus</name>
    <name type="synonym">Setosphaeria turcica</name>
    <dbReference type="NCBI Taxonomy" id="671987"/>
    <lineage>
        <taxon>Eukaryota</taxon>
        <taxon>Fungi</taxon>
        <taxon>Dikarya</taxon>
        <taxon>Ascomycota</taxon>
        <taxon>Pezizomycotina</taxon>
        <taxon>Dothideomycetes</taxon>
        <taxon>Pleosporomycetidae</taxon>
        <taxon>Pleosporales</taxon>
        <taxon>Pleosporineae</taxon>
        <taxon>Pleosporaceae</taxon>
        <taxon>Exserohilum</taxon>
    </lineage>
</organism>
<dbReference type="RefSeq" id="XP_008020112.1">
    <property type="nucleotide sequence ID" value="XM_008021921.1"/>
</dbReference>
<dbReference type="GO" id="GO:0043386">
    <property type="term" value="P:mycotoxin biosynthetic process"/>
    <property type="evidence" value="ECO:0007669"/>
    <property type="project" value="InterPro"/>
</dbReference>
<protein>
    <recommendedName>
        <fullName evidence="4">Tat pathway signal sequence</fullName>
    </recommendedName>
</protein>
<dbReference type="eggNOG" id="ENOG502SI30">
    <property type="taxonomic scope" value="Eukaryota"/>
</dbReference>